<feature type="signal peptide" evidence="3">
    <location>
        <begin position="1"/>
        <end position="23"/>
    </location>
</feature>
<name>A0ABY5PBX5_9ACTN</name>
<keyword evidence="3" id="KW-0732">Signal</keyword>
<comment type="catalytic activity">
    <reaction evidence="1">
        <text>an N-acylsphing-4-enine + H2O = sphing-4-enine + a fatty acid</text>
        <dbReference type="Rhea" id="RHEA:20856"/>
        <dbReference type="ChEBI" id="CHEBI:15377"/>
        <dbReference type="ChEBI" id="CHEBI:28868"/>
        <dbReference type="ChEBI" id="CHEBI:52639"/>
        <dbReference type="ChEBI" id="CHEBI:57756"/>
        <dbReference type="EC" id="3.5.1.23"/>
    </reaction>
</comment>
<feature type="region of interest" description="Disordered" evidence="2">
    <location>
        <begin position="208"/>
        <end position="231"/>
    </location>
</feature>
<feature type="chain" id="PRO_5045897034" description="Neutral ceramidase" evidence="3">
    <location>
        <begin position="24"/>
        <end position="746"/>
    </location>
</feature>
<sequence length="746" mass="78716">MRRALALVAGVAAISATASPAVAQTPAAGLRAGAGQADITPPRTGYYLGGWTRADRLVEGQQTRLFAKAMVLEQGGRKVALVAVELFMVPGGLQQHVAEALADRGFSTGNVLISATHTHAGPGGFANYATLNTAAPNATMLFTDAKALGSLLNPVRADPQLYAFLVRQISAAIRQADDGLAPAVAGWGDEQLLGVTRNRSLEAHLANHGVQRRPGQGKVEDDPEGYGGTIDPEVDVLRVDQVVDGRRVPIGAWSQFADHGTVVKAEIRAYSGDHHAAAIRVFERTVREEADVPDDHPVVNVYGNGAEGDMSAGLDHTGPAGADEVGRAEAASMLRAWRRAGAAMTDDLPVDVRWTQTCFCGQWVEGGRVADRAYPGIPFLTGSEEGRGPLYDVTRQAWEGVKSPRTILAGHGHKAIVPVGSFPKSVPLMVVRVGDRMIASLPGEPTKESGARVKRDVLQATSPARVRKVVIAGLANEYINYITTPEEYDTQHYEGGSTMYGRLSLNLLRQSLTDLSSRLVRGQAAPPPRVYDAKRGVVPVGTPFPEGAAAGALLEDAPARVPRLGHATFSWQGGAFGADRPVGAAFVRAERRVGGGWEEVDSDLGLAMFWRTGKDGRYAARWEVPLDAPAGEYRLVVTATRYRLESSPFTVQPATSLTVAAAPAPPGAVAVRVAYPAARENVDLTARPDGVPEGEVTFTVAGEPRAVPITDGVAALRVPDGAPVAVATGAATDAHGNTNATELRLR</sequence>
<evidence type="ECO:0000256" key="2">
    <source>
        <dbReference type="SAM" id="MobiDB-lite"/>
    </source>
</evidence>
<gene>
    <name evidence="5" type="ORF">LRS13_15490</name>
</gene>
<dbReference type="PANTHER" id="PTHR12670:SF1">
    <property type="entry name" value="NEUTRAL CERAMIDASE"/>
    <property type="match status" value="1"/>
</dbReference>
<feature type="domain" description="Neutral/alkaline non-lysosomal ceramidase N-terminal" evidence="4">
    <location>
        <begin position="397"/>
        <end position="508"/>
    </location>
</feature>
<keyword evidence="1" id="KW-0746">Sphingolipid metabolism</keyword>
<dbReference type="PANTHER" id="PTHR12670">
    <property type="entry name" value="CERAMIDASE"/>
    <property type="match status" value="1"/>
</dbReference>
<accession>A0ABY5PBX5</accession>
<dbReference type="EMBL" id="CP088295">
    <property type="protein sequence ID" value="UUY02117.1"/>
    <property type="molecule type" value="Genomic_DNA"/>
</dbReference>
<keyword evidence="1" id="KW-0378">Hydrolase</keyword>
<keyword evidence="6" id="KW-1185">Reference proteome</keyword>
<proteinExistence type="inferred from homology"/>
<dbReference type="InterPro" id="IPR006823">
    <property type="entry name" value="Ceramidase_alk"/>
</dbReference>
<reference evidence="6" key="1">
    <citation type="submission" date="2021-11" db="EMBL/GenBank/DDBJ databases">
        <title>Cultivation dependent microbiological survey of springs from the worlds oldest radium mine currently devoted to the extraction of radon-saturated water.</title>
        <authorList>
            <person name="Kapinusova G."/>
            <person name="Smrhova T."/>
            <person name="Strejcek M."/>
            <person name="Suman J."/>
            <person name="Jani K."/>
            <person name="Pajer P."/>
            <person name="Uhlik O."/>
        </authorList>
    </citation>
    <scope>NUCLEOTIDE SEQUENCE [LARGE SCALE GENOMIC DNA]</scope>
    <source>
        <strain evidence="6">J379</strain>
    </source>
</reference>
<evidence type="ECO:0000259" key="4">
    <source>
        <dbReference type="Pfam" id="PF04734"/>
    </source>
</evidence>
<evidence type="ECO:0000256" key="1">
    <source>
        <dbReference type="RuleBase" id="RU366019"/>
    </source>
</evidence>
<keyword evidence="1" id="KW-0443">Lipid metabolism</keyword>
<evidence type="ECO:0000313" key="5">
    <source>
        <dbReference type="EMBL" id="UUY02117.1"/>
    </source>
</evidence>
<dbReference type="Pfam" id="PF04734">
    <property type="entry name" value="Ceramidase_alk"/>
    <property type="match status" value="2"/>
</dbReference>
<dbReference type="InterPro" id="IPR031329">
    <property type="entry name" value="NEUT/ALK_ceramidase_N"/>
</dbReference>
<comment type="similarity">
    <text evidence="1">Belongs to the neutral ceramidase family.</text>
</comment>
<evidence type="ECO:0000313" key="6">
    <source>
        <dbReference type="Proteomes" id="UP001058860"/>
    </source>
</evidence>
<dbReference type="Proteomes" id="UP001058860">
    <property type="component" value="Chromosome"/>
</dbReference>
<protein>
    <recommendedName>
        <fullName evidence="1">Neutral ceramidase</fullName>
        <ecNumber evidence="1">3.5.1.23</ecNumber>
    </recommendedName>
</protein>
<feature type="domain" description="Neutral/alkaline non-lysosomal ceramidase N-terminal" evidence="4">
    <location>
        <begin position="32"/>
        <end position="314"/>
    </location>
</feature>
<dbReference type="EC" id="3.5.1.23" evidence="1"/>
<evidence type="ECO:0000256" key="3">
    <source>
        <dbReference type="SAM" id="SignalP"/>
    </source>
</evidence>
<dbReference type="RefSeq" id="WP_353862651.1">
    <property type="nucleotide sequence ID" value="NZ_CP088295.1"/>
</dbReference>
<organism evidence="5 6">
    <name type="scientific">Svornostia abyssi</name>
    <dbReference type="NCBI Taxonomy" id="2898438"/>
    <lineage>
        <taxon>Bacteria</taxon>
        <taxon>Bacillati</taxon>
        <taxon>Actinomycetota</taxon>
        <taxon>Thermoleophilia</taxon>
        <taxon>Solirubrobacterales</taxon>
        <taxon>Baekduiaceae</taxon>
        <taxon>Svornostia</taxon>
    </lineage>
</organism>